<dbReference type="GO" id="GO:0005524">
    <property type="term" value="F:ATP binding"/>
    <property type="evidence" value="ECO:0007669"/>
    <property type="project" value="UniProtKB-KW"/>
</dbReference>
<dbReference type="Proteomes" id="UP000444960">
    <property type="component" value="Unassembled WGS sequence"/>
</dbReference>
<dbReference type="InterPro" id="IPR021456">
    <property type="entry name" value="DUF3107"/>
</dbReference>
<accession>A0A7I9VF50</accession>
<protein>
    <submittedName>
        <fullName evidence="1">ATP-binding protein</fullName>
    </submittedName>
</protein>
<gene>
    <name evidence="1" type="ORF">nbrc107696_44030</name>
</gene>
<dbReference type="Pfam" id="PF11305">
    <property type="entry name" value="DUF3107"/>
    <property type="match status" value="1"/>
</dbReference>
<dbReference type="EMBL" id="BJOV01000005">
    <property type="protein sequence ID" value="GEE03957.1"/>
    <property type="molecule type" value="Genomic_DNA"/>
</dbReference>
<keyword evidence="1" id="KW-0547">Nucleotide-binding</keyword>
<dbReference type="OrthoDB" id="3268468at2"/>
<keyword evidence="2" id="KW-1185">Reference proteome</keyword>
<dbReference type="AlphaFoldDB" id="A0A7I9VF50"/>
<dbReference type="RefSeq" id="WP_161897388.1">
    <property type="nucleotide sequence ID" value="NZ_BJOV01000005.1"/>
</dbReference>
<evidence type="ECO:0000313" key="1">
    <source>
        <dbReference type="EMBL" id="GEE03957.1"/>
    </source>
</evidence>
<evidence type="ECO:0000313" key="2">
    <source>
        <dbReference type="Proteomes" id="UP000444960"/>
    </source>
</evidence>
<sequence length="76" mass="7806">MSVEVKIGIDNNPRELAVNTTAAGDDVHAKVAAALAGTDAVLELVDEKGSKVLIPSSKIAYVEVGSSEPRRVGFGA</sequence>
<comment type="caution">
    <text evidence="1">The sequence shown here is derived from an EMBL/GenBank/DDBJ whole genome shotgun (WGS) entry which is preliminary data.</text>
</comment>
<proteinExistence type="predicted"/>
<keyword evidence="1" id="KW-0067">ATP-binding</keyword>
<reference evidence="2" key="1">
    <citation type="submission" date="2019-06" db="EMBL/GenBank/DDBJ databases">
        <title>Gordonia isolated from sludge of a wastewater treatment plant.</title>
        <authorList>
            <person name="Tamura T."/>
            <person name="Aoyama K."/>
            <person name="Kang Y."/>
            <person name="Saito S."/>
            <person name="Akiyama N."/>
            <person name="Yazawa K."/>
            <person name="Gonoi T."/>
            <person name="Mikami Y."/>
        </authorList>
    </citation>
    <scope>NUCLEOTIDE SEQUENCE [LARGE SCALE GENOMIC DNA]</scope>
    <source>
        <strain evidence="2">NBRC 107696</strain>
    </source>
</reference>
<name>A0A7I9VF50_9ACTN</name>
<organism evidence="1 2">
    <name type="scientific">Gordonia spumicola</name>
    <dbReference type="NCBI Taxonomy" id="589161"/>
    <lineage>
        <taxon>Bacteria</taxon>
        <taxon>Bacillati</taxon>
        <taxon>Actinomycetota</taxon>
        <taxon>Actinomycetes</taxon>
        <taxon>Mycobacteriales</taxon>
        <taxon>Gordoniaceae</taxon>
        <taxon>Gordonia</taxon>
    </lineage>
</organism>